<evidence type="ECO:0000313" key="2">
    <source>
        <dbReference type="EMBL" id="KAF5853979.1"/>
    </source>
</evidence>
<protein>
    <submittedName>
        <fullName evidence="2">Uncharacterized protein</fullName>
    </submittedName>
</protein>
<gene>
    <name evidence="2" type="ORF">GGP41_006768</name>
</gene>
<dbReference type="Proteomes" id="UP000624244">
    <property type="component" value="Unassembled WGS sequence"/>
</dbReference>
<dbReference type="EMBL" id="WNKQ01000001">
    <property type="protein sequence ID" value="KAF5853979.1"/>
    <property type="molecule type" value="Genomic_DNA"/>
</dbReference>
<organism evidence="2 3">
    <name type="scientific">Cochliobolus sativus</name>
    <name type="common">Common root rot and spot blotch fungus</name>
    <name type="synonym">Bipolaris sorokiniana</name>
    <dbReference type="NCBI Taxonomy" id="45130"/>
    <lineage>
        <taxon>Eukaryota</taxon>
        <taxon>Fungi</taxon>
        <taxon>Dikarya</taxon>
        <taxon>Ascomycota</taxon>
        <taxon>Pezizomycotina</taxon>
        <taxon>Dothideomycetes</taxon>
        <taxon>Pleosporomycetidae</taxon>
        <taxon>Pleosporales</taxon>
        <taxon>Pleosporineae</taxon>
        <taxon>Pleosporaceae</taxon>
        <taxon>Bipolaris</taxon>
    </lineage>
</organism>
<evidence type="ECO:0000256" key="1">
    <source>
        <dbReference type="SAM" id="Phobius"/>
    </source>
</evidence>
<sequence>MPSPTQARIMWRTISRGMVEPHPFARNPITMAPHAWRAGDLGQKLVKTSAVYFPFYAVILGWPAAAAWWFNGNM</sequence>
<keyword evidence="1" id="KW-0472">Membrane</keyword>
<dbReference type="OMA" id="AAWWFNG"/>
<evidence type="ECO:0000313" key="3">
    <source>
        <dbReference type="Proteomes" id="UP000624244"/>
    </source>
</evidence>
<comment type="caution">
    <text evidence="2">The sequence shown here is derived from an EMBL/GenBank/DDBJ whole genome shotgun (WGS) entry which is preliminary data.</text>
</comment>
<dbReference type="AlphaFoldDB" id="A0A8H6DZR2"/>
<reference evidence="2" key="1">
    <citation type="submission" date="2019-11" db="EMBL/GenBank/DDBJ databases">
        <title>Bipolaris sorokiniana Genome sequencing.</title>
        <authorList>
            <person name="Wang H."/>
        </authorList>
    </citation>
    <scope>NUCLEOTIDE SEQUENCE</scope>
</reference>
<accession>A0A8H6DZR2</accession>
<proteinExistence type="predicted"/>
<keyword evidence="1" id="KW-0812">Transmembrane</keyword>
<feature type="transmembrane region" description="Helical" evidence="1">
    <location>
        <begin position="51"/>
        <end position="70"/>
    </location>
</feature>
<name>A0A8H6DZR2_COCSA</name>
<keyword evidence="1" id="KW-1133">Transmembrane helix</keyword>